<comment type="caution">
    <text evidence="2">The sequence shown here is derived from an EMBL/GenBank/DDBJ whole genome shotgun (WGS) entry which is preliminary data.</text>
</comment>
<proteinExistence type="predicted"/>
<dbReference type="AlphaFoldDB" id="A0AAN9GJS5"/>
<sequence length="385" mass="43095">MNGSDVSVLILLDLSAAFDTIDHVTLLHRLQTLYGISGPPLAWLESYLIGRTQAVLVDGQMSAPAPLSFGVPQGSVLGPILFIMYTKPLSTLIQNHSVLNQSFADDTQLYKPSPPAETHSAIQTIQTCITDVKSWMVDNKLKLNDDKTEVLLCKKKNTTFPSPQPVSVQIGNTDILFSPSARNLGFTLSSDMTLNKHISLVCRAAYFELRKISTIRHTLSSQTTNTLVCAFVLSKLDYCNSLLSGCPLYLLHKLQKVQNSAARLILKARKRDHATPLLHTLHWLPIQARIDYKLSTLCFNFFSGSSPAYFSELLTVYSPARQLRASSDCRILTIPHTKTKTYGQRTFTFCAPTQWNSLPFHIRHSQTPQAFKRALKTHLFKKYNP</sequence>
<reference evidence="2 3" key="1">
    <citation type="submission" date="2024-02" db="EMBL/GenBank/DDBJ databases">
        <title>Chromosome-scale genome assembly of the rough periwinkle Littorina saxatilis.</title>
        <authorList>
            <person name="De Jode A."/>
            <person name="Faria R."/>
            <person name="Formenti G."/>
            <person name="Sims Y."/>
            <person name="Smith T.P."/>
            <person name="Tracey A."/>
            <person name="Wood J.M.D."/>
            <person name="Zagrodzka Z.B."/>
            <person name="Johannesson K."/>
            <person name="Butlin R.K."/>
            <person name="Leder E.H."/>
        </authorList>
    </citation>
    <scope>NUCLEOTIDE SEQUENCE [LARGE SCALE GENOMIC DNA]</scope>
    <source>
        <strain evidence="2">Snail1</strain>
        <tissue evidence="2">Muscle</tissue>
    </source>
</reference>
<dbReference type="Proteomes" id="UP001374579">
    <property type="component" value="Unassembled WGS sequence"/>
</dbReference>
<gene>
    <name evidence="2" type="ORF">V1264_011045</name>
</gene>
<name>A0AAN9GJS5_9CAEN</name>
<feature type="domain" description="Reverse transcriptase" evidence="1">
    <location>
        <begin position="1"/>
        <end position="188"/>
    </location>
</feature>
<protein>
    <recommendedName>
        <fullName evidence="1">Reverse transcriptase domain-containing protein</fullName>
    </recommendedName>
</protein>
<evidence type="ECO:0000313" key="3">
    <source>
        <dbReference type="Proteomes" id="UP001374579"/>
    </source>
</evidence>
<dbReference type="Pfam" id="PF00078">
    <property type="entry name" value="RVT_1"/>
    <property type="match status" value="1"/>
</dbReference>
<dbReference type="EMBL" id="JBAMIC010000002">
    <property type="protein sequence ID" value="KAK7111408.1"/>
    <property type="molecule type" value="Genomic_DNA"/>
</dbReference>
<dbReference type="InterPro" id="IPR043502">
    <property type="entry name" value="DNA/RNA_pol_sf"/>
</dbReference>
<keyword evidence="3" id="KW-1185">Reference proteome</keyword>
<accession>A0AAN9GJS5</accession>
<dbReference type="PANTHER" id="PTHR33332">
    <property type="entry name" value="REVERSE TRANSCRIPTASE DOMAIN-CONTAINING PROTEIN"/>
    <property type="match status" value="1"/>
</dbReference>
<evidence type="ECO:0000259" key="1">
    <source>
        <dbReference type="PROSITE" id="PS50878"/>
    </source>
</evidence>
<dbReference type="PROSITE" id="PS50878">
    <property type="entry name" value="RT_POL"/>
    <property type="match status" value="1"/>
</dbReference>
<dbReference type="InterPro" id="IPR000477">
    <property type="entry name" value="RT_dom"/>
</dbReference>
<evidence type="ECO:0000313" key="2">
    <source>
        <dbReference type="EMBL" id="KAK7111408.1"/>
    </source>
</evidence>
<organism evidence="2 3">
    <name type="scientific">Littorina saxatilis</name>
    <dbReference type="NCBI Taxonomy" id="31220"/>
    <lineage>
        <taxon>Eukaryota</taxon>
        <taxon>Metazoa</taxon>
        <taxon>Spiralia</taxon>
        <taxon>Lophotrochozoa</taxon>
        <taxon>Mollusca</taxon>
        <taxon>Gastropoda</taxon>
        <taxon>Caenogastropoda</taxon>
        <taxon>Littorinimorpha</taxon>
        <taxon>Littorinoidea</taxon>
        <taxon>Littorinidae</taxon>
        <taxon>Littorina</taxon>
    </lineage>
</organism>
<dbReference type="SUPFAM" id="SSF56672">
    <property type="entry name" value="DNA/RNA polymerases"/>
    <property type="match status" value="1"/>
</dbReference>